<feature type="domain" description="HTH marR-type" evidence="4">
    <location>
        <begin position="34"/>
        <end position="171"/>
    </location>
</feature>
<accession>A0A4Z1A3G5</accession>
<dbReference type="PANTHER" id="PTHR42756">
    <property type="entry name" value="TRANSCRIPTIONAL REGULATOR, MARR"/>
    <property type="match status" value="1"/>
</dbReference>
<dbReference type="GO" id="GO:0003677">
    <property type="term" value="F:DNA binding"/>
    <property type="evidence" value="ECO:0007669"/>
    <property type="project" value="UniProtKB-KW"/>
</dbReference>
<comment type="caution">
    <text evidence="5">The sequence shown here is derived from an EMBL/GenBank/DDBJ whole genome shotgun (WGS) entry which is preliminary data.</text>
</comment>
<reference evidence="5" key="1">
    <citation type="journal article" date="2019" name="PLoS Negl. Trop. Dis.">
        <title>Revisiting the worldwide diversity of Leptospira species in the environment.</title>
        <authorList>
            <person name="Vincent A.T."/>
            <person name="Schiettekatte O."/>
            <person name="Bourhy P."/>
            <person name="Veyrier F.J."/>
            <person name="Picardeau M."/>
        </authorList>
    </citation>
    <scope>NUCLEOTIDE SEQUENCE [LARGE SCALE GENOMIC DNA]</scope>
    <source>
        <strain evidence="5">201702451</strain>
    </source>
</reference>
<proteinExistence type="predicted"/>
<keyword evidence="6" id="KW-1185">Reference proteome</keyword>
<protein>
    <submittedName>
        <fullName evidence="5">MarR family transcriptional regulator</fullName>
    </submittedName>
</protein>
<keyword evidence="1" id="KW-0805">Transcription regulation</keyword>
<dbReference type="PANTHER" id="PTHR42756:SF1">
    <property type="entry name" value="TRANSCRIPTIONAL REPRESSOR OF EMRAB OPERON"/>
    <property type="match status" value="1"/>
</dbReference>
<dbReference type="SUPFAM" id="SSF46785">
    <property type="entry name" value="Winged helix' DNA-binding domain"/>
    <property type="match status" value="1"/>
</dbReference>
<dbReference type="PRINTS" id="PR00598">
    <property type="entry name" value="HTHMARR"/>
</dbReference>
<keyword evidence="3" id="KW-0804">Transcription</keyword>
<dbReference type="Pfam" id="PF01047">
    <property type="entry name" value="MarR"/>
    <property type="match status" value="1"/>
</dbReference>
<gene>
    <name evidence="5" type="ORF">EHQ62_03060</name>
</gene>
<dbReference type="AlphaFoldDB" id="A0A4Z1A3G5"/>
<dbReference type="GO" id="GO:0003700">
    <property type="term" value="F:DNA-binding transcription factor activity"/>
    <property type="evidence" value="ECO:0007669"/>
    <property type="project" value="InterPro"/>
</dbReference>
<evidence type="ECO:0000313" key="5">
    <source>
        <dbReference type="EMBL" id="TGL75074.1"/>
    </source>
</evidence>
<dbReference type="InterPro" id="IPR036388">
    <property type="entry name" value="WH-like_DNA-bd_sf"/>
</dbReference>
<dbReference type="Gene3D" id="1.10.10.10">
    <property type="entry name" value="Winged helix-like DNA-binding domain superfamily/Winged helix DNA-binding domain"/>
    <property type="match status" value="1"/>
</dbReference>
<sequence length="175" mass="20280">MKKASTFLVGEMRNSVFYENAPFDLRTHMKRKAKEDSVLLLLKTFGEFGPKYTKWIDKMVRESGVSSARHNLLCILRKEGPLKMSELGRLLTVSPTNITLLVDGLEKDGFVERQSDETDRRATRIKLTERAEKEVTFDSDVIFKPAIHLFSSVFEEKEIRELVHYLNQIMEKLPN</sequence>
<evidence type="ECO:0000256" key="3">
    <source>
        <dbReference type="ARBA" id="ARBA00023163"/>
    </source>
</evidence>
<evidence type="ECO:0000313" key="6">
    <source>
        <dbReference type="Proteomes" id="UP000297567"/>
    </source>
</evidence>
<evidence type="ECO:0000259" key="4">
    <source>
        <dbReference type="PROSITE" id="PS50995"/>
    </source>
</evidence>
<name>A0A4Z1A3G5_9LEPT</name>
<dbReference type="EMBL" id="RQGH01000008">
    <property type="protein sequence ID" value="TGL75074.1"/>
    <property type="molecule type" value="Genomic_DNA"/>
</dbReference>
<dbReference type="SMART" id="SM00347">
    <property type="entry name" value="HTH_MARR"/>
    <property type="match status" value="1"/>
</dbReference>
<evidence type="ECO:0000256" key="2">
    <source>
        <dbReference type="ARBA" id="ARBA00023125"/>
    </source>
</evidence>
<dbReference type="Proteomes" id="UP000297567">
    <property type="component" value="Unassembled WGS sequence"/>
</dbReference>
<dbReference type="InterPro" id="IPR000835">
    <property type="entry name" value="HTH_MarR-typ"/>
</dbReference>
<dbReference type="PROSITE" id="PS50995">
    <property type="entry name" value="HTH_MARR_2"/>
    <property type="match status" value="1"/>
</dbReference>
<organism evidence="5 6">
    <name type="scientific">Leptospira jelokensis</name>
    <dbReference type="NCBI Taxonomy" id="2484931"/>
    <lineage>
        <taxon>Bacteria</taxon>
        <taxon>Pseudomonadati</taxon>
        <taxon>Spirochaetota</taxon>
        <taxon>Spirochaetia</taxon>
        <taxon>Leptospirales</taxon>
        <taxon>Leptospiraceae</taxon>
        <taxon>Leptospira</taxon>
    </lineage>
</organism>
<dbReference type="InterPro" id="IPR036390">
    <property type="entry name" value="WH_DNA-bd_sf"/>
</dbReference>
<keyword evidence="2" id="KW-0238">DNA-binding</keyword>
<evidence type="ECO:0000256" key="1">
    <source>
        <dbReference type="ARBA" id="ARBA00023015"/>
    </source>
</evidence>